<organism evidence="1 2">
    <name type="scientific">Panagrolaimus sp. PS1159</name>
    <dbReference type="NCBI Taxonomy" id="55785"/>
    <lineage>
        <taxon>Eukaryota</taxon>
        <taxon>Metazoa</taxon>
        <taxon>Ecdysozoa</taxon>
        <taxon>Nematoda</taxon>
        <taxon>Chromadorea</taxon>
        <taxon>Rhabditida</taxon>
        <taxon>Tylenchina</taxon>
        <taxon>Panagrolaimomorpha</taxon>
        <taxon>Panagrolaimoidea</taxon>
        <taxon>Panagrolaimidae</taxon>
        <taxon>Panagrolaimus</taxon>
    </lineage>
</organism>
<name>A0AC35F5C6_9BILA</name>
<accession>A0AC35F5C6</accession>
<evidence type="ECO:0000313" key="2">
    <source>
        <dbReference type="WBParaSite" id="PS1159_v2.g13776.t1"/>
    </source>
</evidence>
<dbReference type="WBParaSite" id="PS1159_v2.g13776.t1">
    <property type="protein sequence ID" value="PS1159_v2.g13776.t1"/>
    <property type="gene ID" value="PS1159_v2.g13776"/>
</dbReference>
<protein>
    <submittedName>
        <fullName evidence="2">Uncharacterized protein</fullName>
    </submittedName>
</protein>
<dbReference type="Proteomes" id="UP000887580">
    <property type="component" value="Unplaced"/>
</dbReference>
<proteinExistence type="predicted"/>
<evidence type="ECO:0000313" key="1">
    <source>
        <dbReference type="Proteomes" id="UP000887580"/>
    </source>
</evidence>
<reference evidence="2" key="1">
    <citation type="submission" date="2022-11" db="UniProtKB">
        <authorList>
            <consortium name="WormBaseParasite"/>
        </authorList>
    </citation>
    <scope>IDENTIFICATION</scope>
</reference>
<sequence length="145" mass="16663">LAQRPSSNLGYSSGYMQGFRDGNSGVFGDRITNQLLKRLEDQYPNQEEFRQGYIDGFKEGTRSTGGNRFEDSRRLQQSLTELTERLTSLEKTKGDEIHSTKIYHVYNQQPEVVGYSATGEQLARELEELNSTSRRSTLRRHYTVC</sequence>